<dbReference type="Proteomes" id="UP001221757">
    <property type="component" value="Unassembled WGS sequence"/>
</dbReference>
<organism evidence="2 3">
    <name type="scientific">Mycena rosella</name>
    <name type="common">Pink bonnet</name>
    <name type="synonym">Agaricus rosellus</name>
    <dbReference type="NCBI Taxonomy" id="1033263"/>
    <lineage>
        <taxon>Eukaryota</taxon>
        <taxon>Fungi</taxon>
        <taxon>Dikarya</taxon>
        <taxon>Basidiomycota</taxon>
        <taxon>Agaricomycotina</taxon>
        <taxon>Agaricomycetes</taxon>
        <taxon>Agaricomycetidae</taxon>
        <taxon>Agaricales</taxon>
        <taxon>Marasmiineae</taxon>
        <taxon>Mycenaceae</taxon>
        <taxon>Mycena</taxon>
    </lineage>
</organism>
<evidence type="ECO:0000256" key="1">
    <source>
        <dbReference type="SAM" id="MobiDB-lite"/>
    </source>
</evidence>
<comment type="caution">
    <text evidence="2">The sequence shown here is derived from an EMBL/GenBank/DDBJ whole genome shotgun (WGS) entry which is preliminary data.</text>
</comment>
<accession>A0AAD7BPH0</accession>
<protein>
    <submittedName>
        <fullName evidence="2">Uncharacterized protein</fullName>
    </submittedName>
</protein>
<gene>
    <name evidence="2" type="ORF">B0H17DRAFT_560002</name>
</gene>
<sequence length="230" mass="24926">MIRHAVELETGYQNICPAAPAGYAAPKFHVTSSQALAQAPKPRPPPPSLTTYPIVPVPLPSPPSIPPFPPPSIAGADLETYVKPLIMNGWMLSPVGTKMAGADSPLKGRPSLNRVYKFLDFSSAHDFFPRRDRCDPAPRPNSSRSSAGIRVRSSPTSPTVQLNLISELAEDALQTHKYGILYAELCVAIEVEAEFMKNWAVKAENIGFPRTTPATMGQVWDCGHAQRPSS</sequence>
<evidence type="ECO:0000313" key="3">
    <source>
        <dbReference type="Proteomes" id="UP001221757"/>
    </source>
</evidence>
<name>A0AAD7BPH0_MYCRO</name>
<feature type="region of interest" description="Disordered" evidence="1">
    <location>
        <begin position="130"/>
        <end position="155"/>
    </location>
</feature>
<proteinExistence type="predicted"/>
<dbReference type="AlphaFoldDB" id="A0AAD7BPH0"/>
<keyword evidence="3" id="KW-1185">Reference proteome</keyword>
<evidence type="ECO:0000313" key="2">
    <source>
        <dbReference type="EMBL" id="KAJ7626757.1"/>
    </source>
</evidence>
<reference evidence="2" key="1">
    <citation type="submission" date="2023-03" db="EMBL/GenBank/DDBJ databases">
        <title>Massive genome expansion in bonnet fungi (Mycena s.s.) driven by repeated elements and novel gene families across ecological guilds.</title>
        <authorList>
            <consortium name="Lawrence Berkeley National Laboratory"/>
            <person name="Harder C.B."/>
            <person name="Miyauchi S."/>
            <person name="Viragh M."/>
            <person name="Kuo A."/>
            <person name="Thoen E."/>
            <person name="Andreopoulos B."/>
            <person name="Lu D."/>
            <person name="Skrede I."/>
            <person name="Drula E."/>
            <person name="Henrissat B."/>
            <person name="Morin E."/>
            <person name="Kohler A."/>
            <person name="Barry K."/>
            <person name="LaButti K."/>
            <person name="Morin E."/>
            <person name="Salamov A."/>
            <person name="Lipzen A."/>
            <person name="Mereny Z."/>
            <person name="Hegedus B."/>
            <person name="Baldrian P."/>
            <person name="Stursova M."/>
            <person name="Weitz H."/>
            <person name="Taylor A."/>
            <person name="Grigoriev I.V."/>
            <person name="Nagy L.G."/>
            <person name="Martin F."/>
            <person name="Kauserud H."/>
        </authorList>
    </citation>
    <scope>NUCLEOTIDE SEQUENCE</scope>
    <source>
        <strain evidence="2">CBHHK067</strain>
    </source>
</reference>
<dbReference type="EMBL" id="JARKIE010000571">
    <property type="protein sequence ID" value="KAJ7626757.1"/>
    <property type="molecule type" value="Genomic_DNA"/>
</dbReference>